<dbReference type="AlphaFoldDB" id="A0A4V6NE74"/>
<keyword evidence="1" id="KW-0813">Transport</keyword>
<dbReference type="NCBIfam" id="TIGR00697">
    <property type="entry name" value="queuosine precursor transporter"/>
    <property type="match status" value="1"/>
</dbReference>
<keyword evidence="1" id="KW-0812">Transmembrane</keyword>
<protein>
    <recommendedName>
        <fullName evidence="1">Probable queuosine precursor transporter</fullName>
        <shortName evidence="1">Q precursor transporter</shortName>
    </recommendedName>
</protein>
<dbReference type="PANTHER" id="PTHR34300:SF1">
    <property type="entry name" value="QUEUOSINE PRECURSOR TRANSPORTER"/>
    <property type="match status" value="1"/>
</dbReference>
<feature type="transmembrane region" description="Helical" evidence="1">
    <location>
        <begin position="12"/>
        <end position="28"/>
    </location>
</feature>
<dbReference type="NCBIfam" id="NF008406">
    <property type="entry name" value="PRK11212.1"/>
    <property type="match status" value="1"/>
</dbReference>
<comment type="similarity">
    <text evidence="1">Belongs to the vitamin uptake transporter (VUT/ECF) (TC 2.A.88) family. Q precursor transporter subfamily.</text>
</comment>
<keyword evidence="3" id="KW-1185">Reference proteome</keyword>
<feature type="transmembrane region" description="Helical" evidence="1">
    <location>
        <begin position="40"/>
        <end position="57"/>
    </location>
</feature>
<evidence type="ECO:0000256" key="1">
    <source>
        <dbReference type="HAMAP-Rule" id="MF_02088"/>
    </source>
</evidence>
<keyword evidence="1" id="KW-1133">Transmembrane helix</keyword>
<evidence type="ECO:0000313" key="2">
    <source>
        <dbReference type="EMBL" id="TCK52191.1"/>
    </source>
</evidence>
<sequence length="216" mass="24564">MTDPKEKQLRCYLTLTHIVLITLSNYLVQHPVTLFRWQSTWSAFCFPFIFIVSDLTVRFYGYKLARTIVAQAMFPALIISYLITTGFDSGHWQGLLSFAHFNQIAARIALASFSAYLAGQLLDIMVFRQLRKLRQWWAAPAGSAIIGNLADTFIFFSVAFYASHNTFMATHWVSIAEVDYIMKLVINIILFLPLYGVLLAMISRIGQRFGVTSIAN</sequence>
<keyword evidence="1" id="KW-0472">Membrane</keyword>
<accession>A0A4V6NE74</accession>
<dbReference type="Proteomes" id="UP000295565">
    <property type="component" value="Unassembled WGS sequence"/>
</dbReference>
<keyword evidence="1" id="KW-1003">Cell membrane</keyword>
<dbReference type="GO" id="GO:0005886">
    <property type="term" value="C:plasma membrane"/>
    <property type="evidence" value="ECO:0007669"/>
    <property type="project" value="UniProtKB-SubCell"/>
</dbReference>
<dbReference type="InterPro" id="IPR003744">
    <property type="entry name" value="YhhQ"/>
</dbReference>
<dbReference type="EMBL" id="SMGD01000013">
    <property type="protein sequence ID" value="TCK52191.1"/>
    <property type="molecule type" value="Genomic_DNA"/>
</dbReference>
<dbReference type="HAMAP" id="MF_02088">
    <property type="entry name" value="Q_prec_transport"/>
    <property type="match status" value="1"/>
</dbReference>
<dbReference type="OrthoDB" id="7065604at2"/>
<feature type="transmembrane region" description="Helical" evidence="1">
    <location>
        <begin position="136"/>
        <end position="160"/>
    </location>
</feature>
<proteinExistence type="inferred from homology"/>
<gene>
    <name evidence="2" type="ORF">EV690_2299</name>
</gene>
<dbReference type="RefSeq" id="WP_131913086.1">
    <property type="nucleotide sequence ID" value="NZ_OU594967.1"/>
</dbReference>
<evidence type="ECO:0000313" key="3">
    <source>
        <dbReference type="Proteomes" id="UP000295565"/>
    </source>
</evidence>
<organism evidence="2 3">
    <name type="scientific">Celerinatantimonas diazotrophica</name>
    <dbReference type="NCBI Taxonomy" id="412034"/>
    <lineage>
        <taxon>Bacteria</taxon>
        <taxon>Pseudomonadati</taxon>
        <taxon>Pseudomonadota</taxon>
        <taxon>Gammaproteobacteria</taxon>
        <taxon>Celerinatantimonadaceae</taxon>
        <taxon>Celerinatantimonas</taxon>
    </lineage>
</organism>
<dbReference type="PANTHER" id="PTHR34300">
    <property type="entry name" value="QUEUOSINE PRECURSOR TRANSPORTER-RELATED"/>
    <property type="match status" value="1"/>
</dbReference>
<dbReference type="Pfam" id="PF02592">
    <property type="entry name" value="Vut_1"/>
    <property type="match status" value="1"/>
</dbReference>
<reference evidence="2 3" key="1">
    <citation type="submission" date="2019-03" db="EMBL/GenBank/DDBJ databases">
        <title>Genomic Encyclopedia of Type Strains, Phase IV (KMG-IV): sequencing the most valuable type-strain genomes for metagenomic binning, comparative biology and taxonomic classification.</title>
        <authorList>
            <person name="Goeker M."/>
        </authorList>
    </citation>
    <scope>NUCLEOTIDE SEQUENCE [LARGE SCALE GENOMIC DNA]</scope>
    <source>
        <strain evidence="2 3">DSM 18577</strain>
    </source>
</reference>
<comment type="caution">
    <text evidence="2">The sequence shown here is derived from an EMBL/GenBank/DDBJ whole genome shotgun (WGS) entry which is preliminary data.</text>
</comment>
<comment type="function">
    <text evidence="1">Involved in the import of queuosine (Q) precursors, required for Q precursor salvage.</text>
</comment>
<comment type="subcellular location">
    <subcellularLocation>
        <location evidence="1">Cell inner membrane</location>
        <topology evidence="1">Multi-pass membrane protein</topology>
    </subcellularLocation>
</comment>
<keyword evidence="1" id="KW-0997">Cell inner membrane</keyword>
<feature type="transmembrane region" description="Helical" evidence="1">
    <location>
        <begin position="104"/>
        <end position="124"/>
    </location>
</feature>
<feature type="transmembrane region" description="Helical" evidence="1">
    <location>
        <begin position="180"/>
        <end position="202"/>
    </location>
</feature>
<feature type="transmembrane region" description="Helical" evidence="1">
    <location>
        <begin position="64"/>
        <end position="84"/>
    </location>
</feature>
<name>A0A4V6NE74_9GAMM</name>
<dbReference type="GO" id="GO:0022857">
    <property type="term" value="F:transmembrane transporter activity"/>
    <property type="evidence" value="ECO:0007669"/>
    <property type="project" value="UniProtKB-UniRule"/>
</dbReference>